<gene>
    <name evidence="2" type="ORF">Fmac_008435</name>
</gene>
<keyword evidence="3" id="KW-1185">Reference proteome</keyword>
<proteinExistence type="predicted"/>
<accession>A0ABD1MXF2</accession>
<sequence>MKYSDLFCFVRIIIIIILLKWYLFIFDLMVESNCLEDRFAMILLVEYVYNE</sequence>
<organism evidence="2 3">
    <name type="scientific">Flemingia macrophylla</name>
    <dbReference type="NCBI Taxonomy" id="520843"/>
    <lineage>
        <taxon>Eukaryota</taxon>
        <taxon>Viridiplantae</taxon>
        <taxon>Streptophyta</taxon>
        <taxon>Embryophyta</taxon>
        <taxon>Tracheophyta</taxon>
        <taxon>Spermatophyta</taxon>
        <taxon>Magnoliopsida</taxon>
        <taxon>eudicotyledons</taxon>
        <taxon>Gunneridae</taxon>
        <taxon>Pentapetalae</taxon>
        <taxon>rosids</taxon>
        <taxon>fabids</taxon>
        <taxon>Fabales</taxon>
        <taxon>Fabaceae</taxon>
        <taxon>Papilionoideae</taxon>
        <taxon>50 kb inversion clade</taxon>
        <taxon>NPAAA clade</taxon>
        <taxon>indigoferoid/millettioid clade</taxon>
        <taxon>Phaseoleae</taxon>
        <taxon>Flemingia</taxon>
    </lineage>
</organism>
<keyword evidence="1" id="KW-1133">Transmembrane helix</keyword>
<dbReference type="AlphaFoldDB" id="A0ABD1MXF2"/>
<protein>
    <submittedName>
        <fullName evidence="2">Uncharacterized protein</fullName>
    </submittedName>
</protein>
<dbReference type="EMBL" id="JBGMDY010000003">
    <property type="protein sequence ID" value="KAL2340495.1"/>
    <property type="molecule type" value="Genomic_DNA"/>
</dbReference>
<dbReference type="Proteomes" id="UP001603857">
    <property type="component" value="Unassembled WGS sequence"/>
</dbReference>
<name>A0ABD1MXF2_9FABA</name>
<comment type="caution">
    <text evidence="2">The sequence shown here is derived from an EMBL/GenBank/DDBJ whole genome shotgun (WGS) entry which is preliminary data.</text>
</comment>
<keyword evidence="1" id="KW-0812">Transmembrane</keyword>
<evidence type="ECO:0000313" key="2">
    <source>
        <dbReference type="EMBL" id="KAL2340495.1"/>
    </source>
</evidence>
<reference evidence="2 3" key="1">
    <citation type="submission" date="2024-08" db="EMBL/GenBank/DDBJ databases">
        <title>Insights into the chromosomal genome structure of Flemingia macrophylla.</title>
        <authorList>
            <person name="Ding Y."/>
            <person name="Zhao Y."/>
            <person name="Bi W."/>
            <person name="Wu M."/>
            <person name="Zhao G."/>
            <person name="Gong Y."/>
            <person name="Li W."/>
            <person name="Zhang P."/>
        </authorList>
    </citation>
    <scope>NUCLEOTIDE SEQUENCE [LARGE SCALE GENOMIC DNA]</scope>
    <source>
        <strain evidence="2">DYQJB</strain>
        <tissue evidence="2">Leaf</tissue>
    </source>
</reference>
<evidence type="ECO:0000256" key="1">
    <source>
        <dbReference type="SAM" id="Phobius"/>
    </source>
</evidence>
<keyword evidence="1" id="KW-0472">Membrane</keyword>
<evidence type="ECO:0000313" key="3">
    <source>
        <dbReference type="Proteomes" id="UP001603857"/>
    </source>
</evidence>
<feature type="transmembrane region" description="Helical" evidence="1">
    <location>
        <begin position="7"/>
        <end position="25"/>
    </location>
</feature>